<feature type="domain" description="NAD-dependent epimerase/dehydratase" evidence="4">
    <location>
        <begin position="4"/>
        <end position="229"/>
    </location>
</feature>
<dbReference type="Gene3D" id="3.40.50.720">
    <property type="entry name" value="NAD(P)-binding Rossmann-like Domain"/>
    <property type="match status" value="1"/>
</dbReference>
<dbReference type="SUPFAM" id="SSF51735">
    <property type="entry name" value="NAD(P)-binding Rossmann-fold domains"/>
    <property type="match status" value="1"/>
</dbReference>
<evidence type="ECO:0000313" key="5">
    <source>
        <dbReference type="EMBL" id="SPS06980.1"/>
    </source>
</evidence>
<reference evidence="5" key="1">
    <citation type="submission" date="2018-05" db="EMBL/GenBank/DDBJ databases">
        <authorList>
            <person name="Lanie J.A."/>
            <person name="Ng W.-L."/>
            <person name="Kazmierczak K.M."/>
            <person name="Andrzejewski T.M."/>
            <person name="Davidsen T.M."/>
            <person name="Wayne K.J."/>
            <person name="Tettelin H."/>
            <person name="Glass J.I."/>
            <person name="Rusch D."/>
            <person name="Podicherti R."/>
            <person name="Tsui H.-C.T."/>
            <person name="Winkler M.E."/>
        </authorList>
    </citation>
    <scope>NUCLEOTIDE SEQUENCE</scope>
    <source>
        <strain evidence="5">KNB</strain>
    </source>
</reference>
<name>A0A2X0QZ68_9PROT</name>
<protein>
    <submittedName>
        <fullName evidence="5">UDP-glucose 4-epimerase</fullName>
        <ecNumber evidence="5">5.1.3.2</ecNumber>
    </submittedName>
</protein>
<dbReference type="EMBL" id="LS423452">
    <property type="protein sequence ID" value="SPS06980.1"/>
    <property type="molecule type" value="Genomic_DNA"/>
</dbReference>
<evidence type="ECO:0000256" key="1">
    <source>
        <dbReference type="ARBA" id="ARBA00005125"/>
    </source>
</evidence>
<gene>
    <name evidence="5" type="primary">galE</name>
    <name evidence="5" type="ORF">NITFAB_2578</name>
</gene>
<evidence type="ECO:0000259" key="4">
    <source>
        <dbReference type="Pfam" id="PF01370"/>
    </source>
</evidence>
<comment type="pathway">
    <text evidence="1">Bacterial outer membrane biogenesis; LPS O-antigen biosynthesis.</text>
</comment>
<evidence type="ECO:0000256" key="2">
    <source>
        <dbReference type="ARBA" id="ARBA00007637"/>
    </source>
</evidence>
<dbReference type="InterPro" id="IPR001509">
    <property type="entry name" value="Epimerase_deHydtase"/>
</dbReference>
<accession>A0A2X0QZ68</accession>
<dbReference type="EC" id="5.1.3.2" evidence="5"/>
<dbReference type="Pfam" id="PF01370">
    <property type="entry name" value="Epimerase"/>
    <property type="match status" value="1"/>
</dbReference>
<sequence>MNFLISGANGFVGKALCTELTHRGHHITAAVRSQNSLIKDTNTIVIGEIDNNTNWVDALRNVDVVVHLAARVHIMHDDTGDSLEKFLKINLHGTSNLAEQAAQSGARRFVYVSSIKVNGEQTEPTQTFTESDKPNPQDPYSLSKWQAEQELHRIAQKTGLEIVIVRPPLVYGPDMKGNLARILTVITKRIPLPFASINNLRSLIYVENLVDALITCSTHSAAAGKTYLVCDDADISTTNLLRQLGNGMGCPASLFPFPTSWLRILGKLSGKSDIINRLCGSLRIDSGKIQRDLNWTPPYTLYQGLRTTAASYQHLSKKTCASQCNNKSIK</sequence>
<dbReference type="GO" id="GO:0003978">
    <property type="term" value="F:UDP-glucose 4-epimerase activity"/>
    <property type="evidence" value="ECO:0007669"/>
    <property type="project" value="UniProtKB-EC"/>
</dbReference>
<dbReference type="AlphaFoldDB" id="A0A2X0QZ68"/>
<evidence type="ECO:0000256" key="3">
    <source>
        <dbReference type="SAM" id="MobiDB-lite"/>
    </source>
</evidence>
<feature type="region of interest" description="Disordered" evidence="3">
    <location>
        <begin position="121"/>
        <end position="141"/>
    </location>
</feature>
<comment type="similarity">
    <text evidence="2">Belongs to the NAD(P)-dependent epimerase/dehydratase family.</text>
</comment>
<organism evidence="5">
    <name type="scientific">Candidatus Nitrotoga fabula</name>
    <dbReference type="NCBI Taxonomy" id="2182327"/>
    <lineage>
        <taxon>Bacteria</taxon>
        <taxon>Pseudomonadati</taxon>
        <taxon>Pseudomonadota</taxon>
        <taxon>Betaproteobacteria</taxon>
        <taxon>Nitrosomonadales</taxon>
        <taxon>Gallionellaceae</taxon>
        <taxon>Candidatus Nitrotoga</taxon>
    </lineage>
</organism>
<dbReference type="CDD" id="cd05232">
    <property type="entry name" value="UDP_G4E_4_SDR_e"/>
    <property type="match status" value="1"/>
</dbReference>
<keyword evidence="5" id="KW-0413">Isomerase</keyword>
<dbReference type="InterPro" id="IPR036291">
    <property type="entry name" value="NAD(P)-bd_dom_sf"/>
</dbReference>
<proteinExistence type="inferred from homology"/>
<dbReference type="PANTHER" id="PTHR43000">
    <property type="entry name" value="DTDP-D-GLUCOSE 4,6-DEHYDRATASE-RELATED"/>
    <property type="match status" value="1"/>
</dbReference>